<proteinExistence type="predicted"/>
<dbReference type="GO" id="GO:0016779">
    <property type="term" value="F:nucleotidyltransferase activity"/>
    <property type="evidence" value="ECO:0007669"/>
    <property type="project" value="UniProtKB-KW"/>
</dbReference>
<evidence type="ECO:0000313" key="6">
    <source>
        <dbReference type="EMBL" id="KKR89193.1"/>
    </source>
</evidence>
<organism evidence="6 7">
    <name type="scientific">Candidatus Wolfebacteria bacterium GW2011_GWB1_41_12</name>
    <dbReference type="NCBI Taxonomy" id="1619006"/>
    <lineage>
        <taxon>Bacteria</taxon>
        <taxon>Candidatus Wolfeibacteriota</taxon>
    </lineage>
</organism>
<dbReference type="AlphaFoldDB" id="A0A0G0UK91"/>
<dbReference type="EMBL" id="LCAK01000001">
    <property type="protein sequence ID" value="KKR89193.1"/>
    <property type="molecule type" value="Genomic_DNA"/>
</dbReference>
<dbReference type="PROSITE" id="PS51747">
    <property type="entry name" value="CYT_DCMP_DEAMINASES_2"/>
    <property type="match status" value="1"/>
</dbReference>
<dbReference type="PROSITE" id="PS00903">
    <property type="entry name" value="CYT_DCMP_DEAMINASES_1"/>
    <property type="match status" value="1"/>
</dbReference>
<reference evidence="6 7" key="1">
    <citation type="journal article" date="2015" name="Nature">
        <title>rRNA introns, odd ribosomes, and small enigmatic genomes across a large radiation of phyla.</title>
        <authorList>
            <person name="Brown C.T."/>
            <person name="Hug L.A."/>
            <person name="Thomas B.C."/>
            <person name="Sharon I."/>
            <person name="Castelle C.J."/>
            <person name="Singh A."/>
            <person name="Wilkins M.J."/>
            <person name="Williams K.H."/>
            <person name="Banfield J.F."/>
        </authorList>
    </citation>
    <scope>NUCLEOTIDE SEQUENCE [LARGE SCALE GENOMIC DNA]</scope>
</reference>
<accession>A0A0G0UK91</accession>
<sequence length="274" mass="31587">MKIITLTKLKKTLKPHTATLVGGVFDLFHAGHLRYLRKCSEVGRPLVVIVQADKTVRVRKGFNRPIVSEKRRAEIVAALEFVDFVLILDKPSHYEKYLEIIKPRNYVFSKETMKYRKYRARLINDKFPNIKVVFLEKDVRCSSTSFLAKQILAQRDYSKIKNPIVRRLYFLADHSKASIGKISALITLQGKIIAESDNIESKDIHAEHIVIKKAESKGVDLKKTKLYILIPPCILCSQEILKKHISEVYYLHPYGNDDGIKLLHKHGIKVKKIK</sequence>
<dbReference type="InterPro" id="IPR016193">
    <property type="entry name" value="Cytidine_deaminase-like"/>
</dbReference>
<dbReference type="InterPro" id="IPR004821">
    <property type="entry name" value="Cyt_trans-like"/>
</dbReference>
<dbReference type="InterPro" id="IPR050385">
    <property type="entry name" value="Archaeal_FAD_synthase"/>
</dbReference>
<keyword evidence="3" id="KW-0479">Metal-binding</keyword>
<dbReference type="GO" id="GO:0008270">
    <property type="term" value="F:zinc ion binding"/>
    <property type="evidence" value="ECO:0007669"/>
    <property type="project" value="InterPro"/>
</dbReference>
<dbReference type="PANTHER" id="PTHR43793:SF1">
    <property type="entry name" value="FAD SYNTHASE"/>
    <property type="match status" value="1"/>
</dbReference>
<dbReference type="Gene3D" id="3.40.140.10">
    <property type="entry name" value="Cytidine Deaminase, domain 2"/>
    <property type="match status" value="1"/>
</dbReference>
<keyword evidence="2" id="KW-0548">Nucleotidyltransferase</keyword>
<evidence type="ECO:0000313" key="7">
    <source>
        <dbReference type="Proteomes" id="UP000033918"/>
    </source>
</evidence>
<dbReference type="Pfam" id="PF01467">
    <property type="entry name" value="CTP_transf_like"/>
    <property type="match status" value="1"/>
</dbReference>
<keyword evidence="1 6" id="KW-0808">Transferase</keyword>
<name>A0A0G0UK91_9BACT</name>
<comment type="caution">
    <text evidence="6">The sequence shown here is derived from an EMBL/GenBank/DDBJ whole genome shotgun (WGS) entry which is preliminary data.</text>
</comment>
<evidence type="ECO:0000256" key="2">
    <source>
        <dbReference type="ARBA" id="ARBA00022695"/>
    </source>
</evidence>
<feature type="domain" description="CMP/dCMP-type deaminase" evidence="5">
    <location>
        <begin position="159"/>
        <end position="262"/>
    </location>
</feature>
<dbReference type="InterPro" id="IPR002125">
    <property type="entry name" value="CMP_dCMP_dom"/>
</dbReference>
<evidence type="ECO:0000259" key="5">
    <source>
        <dbReference type="PROSITE" id="PS51747"/>
    </source>
</evidence>
<dbReference type="Proteomes" id="UP000033918">
    <property type="component" value="Unassembled WGS sequence"/>
</dbReference>
<gene>
    <name evidence="6" type="ORF">UU38_C0001G0095</name>
</gene>
<dbReference type="SUPFAM" id="SSF53927">
    <property type="entry name" value="Cytidine deaminase-like"/>
    <property type="match status" value="1"/>
</dbReference>
<evidence type="ECO:0000256" key="1">
    <source>
        <dbReference type="ARBA" id="ARBA00022679"/>
    </source>
</evidence>
<dbReference type="PANTHER" id="PTHR43793">
    <property type="entry name" value="FAD SYNTHASE"/>
    <property type="match status" value="1"/>
</dbReference>
<evidence type="ECO:0000256" key="3">
    <source>
        <dbReference type="ARBA" id="ARBA00022723"/>
    </source>
</evidence>
<protein>
    <submittedName>
        <fullName evidence="6">Cytidyltransferase-related domain protein</fullName>
    </submittedName>
</protein>
<keyword evidence="4" id="KW-0862">Zinc</keyword>
<dbReference type="GO" id="GO:0016787">
    <property type="term" value="F:hydrolase activity"/>
    <property type="evidence" value="ECO:0007669"/>
    <property type="project" value="InterPro"/>
</dbReference>
<dbReference type="SUPFAM" id="SSF52374">
    <property type="entry name" value="Nucleotidylyl transferase"/>
    <property type="match status" value="1"/>
</dbReference>
<dbReference type="InterPro" id="IPR014729">
    <property type="entry name" value="Rossmann-like_a/b/a_fold"/>
</dbReference>
<dbReference type="NCBIfam" id="TIGR00125">
    <property type="entry name" value="cyt_tran_rel"/>
    <property type="match status" value="1"/>
</dbReference>
<dbReference type="InterPro" id="IPR016192">
    <property type="entry name" value="APOBEC/CMP_deaminase_Zn-bd"/>
</dbReference>
<evidence type="ECO:0000256" key="4">
    <source>
        <dbReference type="ARBA" id="ARBA00022833"/>
    </source>
</evidence>
<dbReference type="Pfam" id="PF00383">
    <property type="entry name" value="dCMP_cyt_deam_1"/>
    <property type="match status" value="1"/>
</dbReference>
<dbReference type="Gene3D" id="3.40.50.620">
    <property type="entry name" value="HUPs"/>
    <property type="match status" value="1"/>
</dbReference>